<dbReference type="InterPro" id="IPR006390">
    <property type="entry name" value="DHP_synth_dom"/>
</dbReference>
<feature type="domain" description="Pterin-binding" evidence="11">
    <location>
        <begin position="2"/>
        <end position="265"/>
    </location>
</feature>
<gene>
    <name evidence="12" type="ORF">FB560_3935</name>
</gene>
<dbReference type="PROSITE" id="PS50972">
    <property type="entry name" value="PTERIN_BINDING"/>
    <property type="match status" value="1"/>
</dbReference>
<evidence type="ECO:0000256" key="4">
    <source>
        <dbReference type="ARBA" id="ARBA00009503"/>
    </source>
</evidence>
<dbReference type="GO" id="GO:0004156">
    <property type="term" value="F:dihydropteroate synthase activity"/>
    <property type="evidence" value="ECO:0007669"/>
    <property type="project" value="UniProtKB-EC"/>
</dbReference>
<comment type="catalytic activity">
    <reaction evidence="1">
        <text>(7,8-dihydropterin-6-yl)methyl diphosphate + 4-aminobenzoate = 7,8-dihydropteroate + diphosphate</text>
        <dbReference type="Rhea" id="RHEA:19949"/>
        <dbReference type="ChEBI" id="CHEBI:17836"/>
        <dbReference type="ChEBI" id="CHEBI:17839"/>
        <dbReference type="ChEBI" id="CHEBI:33019"/>
        <dbReference type="ChEBI" id="CHEBI:72950"/>
        <dbReference type="EC" id="2.5.1.15"/>
    </reaction>
</comment>
<evidence type="ECO:0000256" key="7">
    <source>
        <dbReference type="ARBA" id="ARBA00022723"/>
    </source>
</evidence>
<dbReference type="AlphaFoldDB" id="A0A543BCD5"/>
<dbReference type="UniPathway" id="UPA00077">
    <property type="reaction ID" value="UER00156"/>
</dbReference>
<evidence type="ECO:0000256" key="1">
    <source>
        <dbReference type="ARBA" id="ARBA00000012"/>
    </source>
</evidence>
<evidence type="ECO:0000256" key="10">
    <source>
        <dbReference type="RuleBase" id="RU361205"/>
    </source>
</evidence>
<keyword evidence="9 10" id="KW-0289">Folate biosynthesis</keyword>
<dbReference type="EMBL" id="VFOX01000002">
    <property type="protein sequence ID" value="TQL82446.1"/>
    <property type="molecule type" value="Genomic_DNA"/>
</dbReference>
<dbReference type="RefSeq" id="WP_141874364.1">
    <property type="nucleotide sequence ID" value="NZ_VFOX01000002.1"/>
</dbReference>
<organism evidence="12 13">
    <name type="scientific">Microbacterium saperdae</name>
    <dbReference type="NCBI Taxonomy" id="69368"/>
    <lineage>
        <taxon>Bacteria</taxon>
        <taxon>Bacillati</taxon>
        <taxon>Actinomycetota</taxon>
        <taxon>Actinomycetes</taxon>
        <taxon>Micrococcales</taxon>
        <taxon>Microbacteriaceae</taxon>
        <taxon>Microbacterium</taxon>
    </lineage>
</organism>
<dbReference type="Pfam" id="PF00809">
    <property type="entry name" value="Pterin_bind"/>
    <property type="match status" value="1"/>
</dbReference>
<keyword evidence="7 10" id="KW-0479">Metal-binding</keyword>
<proteinExistence type="inferred from homology"/>
<dbReference type="PANTHER" id="PTHR20941:SF1">
    <property type="entry name" value="FOLIC ACID SYNTHESIS PROTEIN FOL1"/>
    <property type="match status" value="1"/>
</dbReference>
<dbReference type="SUPFAM" id="SSF51717">
    <property type="entry name" value="Dihydropteroate synthetase-like"/>
    <property type="match status" value="1"/>
</dbReference>
<evidence type="ECO:0000256" key="3">
    <source>
        <dbReference type="ARBA" id="ARBA00004763"/>
    </source>
</evidence>
<dbReference type="GO" id="GO:0046654">
    <property type="term" value="P:tetrahydrofolate biosynthetic process"/>
    <property type="evidence" value="ECO:0007669"/>
    <property type="project" value="UniProtKB-UniPathway"/>
</dbReference>
<evidence type="ECO:0000256" key="9">
    <source>
        <dbReference type="ARBA" id="ARBA00022909"/>
    </source>
</evidence>
<dbReference type="GO" id="GO:0005829">
    <property type="term" value="C:cytosol"/>
    <property type="evidence" value="ECO:0007669"/>
    <property type="project" value="TreeGrafter"/>
</dbReference>
<dbReference type="PROSITE" id="PS00792">
    <property type="entry name" value="DHPS_1"/>
    <property type="match status" value="1"/>
</dbReference>
<keyword evidence="6 10" id="KW-0808">Transferase</keyword>
<comment type="caution">
    <text evidence="12">The sequence shown here is derived from an EMBL/GenBank/DDBJ whole genome shotgun (WGS) entry which is preliminary data.</text>
</comment>
<dbReference type="OrthoDB" id="9811744at2"/>
<name>A0A543BCD5_9MICO</name>
<evidence type="ECO:0000313" key="13">
    <source>
        <dbReference type="Proteomes" id="UP000317209"/>
    </source>
</evidence>
<comment type="similarity">
    <text evidence="4 10">Belongs to the DHPS family.</text>
</comment>
<dbReference type="Gene3D" id="3.20.20.20">
    <property type="entry name" value="Dihydropteroate synthase-like"/>
    <property type="match status" value="1"/>
</dbReference>
<comment type="cofactor">
    <cofactor evidence="2 10">
        <name>Mg(2+)</name>
        <dbReference type="ChEBI" id="CHEBI:18420"/>
    </cofactor>
</comment>
<comment type="pathway">
    <text evidence="3 10">Cofactor biosynthesis; tetrahydrofolate biosynthesis; 7,8-dihydrofolate from 2-amino-4-hydroxy-6-hydroxymethyl-7,8-dihydropteridine diphosphate and 4-aminobenzoate: step 1/2.</text>
</comment>
<evidence type="ECO:0000313" key="12">
    <source>
        <dbReference type="EMBL" id="TQL82446.1"/>
    </source>
</evidence>
<dbReference type="GO" id="GO:0046872">
    <property type="term" value="F:metal ion binding"/>
    <property type="evidence" value="ECO:0007669"/>
    <property type="project" value="UniProtKB-KW"/>
</dbReference>
<comment type="function">
    <text evidence="10">Catalyzes the condensation of para-aminobenzoate (pABA) with 6-hydroxymethyl-7,8-dihydropterin diphosphate (DHPt-PP) to form 7,8-dihydropteroate (H2Pte), the immediate precursor of folate derivatives.</text>
</comment>
<dbReference type="CDD" id="cd00739">
    <property type="entry name" value="DHPS"/>
    <property type="match status" value="1"/>
</dbReference>
<dbReference type="Proteomes" id="UP000317209">
    <property type="component" value="Unassembled WGS sequence"/>
</dbReference>
<dbReference type="NCBIfam" id="TIGR01496">
    <property type="entry name" value="DHPS"/>
    <property type="match status" value="1"/>
</dbReference>
<keyword evidence="13" id="KW-1185">Reference proteome</keyword>
<dbReference type="InterPro" id="IPR000489">
    <property type="entry name" value="Pterin-binding_dom"/>
</dbReference>
<evidence type="ECO:0000256" key="2">
    <source>
        <dbReference type="ARBA" id="ARBA00001946"/>
    </source>
</evidence>
<evidence type="ECO:0000256" key="8">
    <source>
        <dbReference type="ARBA" id="ARBA00022842"/>
    </source>
</evidence>
<accession>A0A543BCD5</accession>
<dbReference type="InterPro" id="IPR045031">
    <property type="entry name" value="DHP_synth-like"/>
</dbReference>
<dbReference type="PANTHER" id="PTHR20941">
    <property type="entry name" value="FOLATE SYNTHESIS PROTEINS"/>
    <property type="match status" value="1"/>
</dbReference>
<evidence type="ECO:0000259" key="11">
    <source>
        <dbReference type="PROSITE" id="PS50972"/>
    </source>
</evidence>
<reference evidence="12 13" key="1">
    <citation type="submission" date="2019-06" db="EMBL/GenBank/DDBJ databases">
        <title>Sequencing the genomes of 1000 actinobacteria strains.</title>
        <authorList>
            <person name="Klenk H.-P."/>
        </authorList>
    </citation>
    <scope>NUCLEOTIDE SEQUENCE [LARGE SCALE GENOMIC DNA]</scope>
    <source>
        <strain evidence="12 13">DSM 20169</strain>
    </source>
</reference>
<evidence type="ECO:0000256" key="6">
    <source>
        <dbReference type="ARBA" id="ARBA00022679"/>
    </source>
</evidence>
<sequence length="273" mass="28367">MTGIWGIVNVTPDSFSDGGRYFDVGRAVAQGLQLRADGATVLDIGGESTRPGAERVGAAVEQQRVLPVIEQLVAAGAPVSIDTINASTAAAAVRAGARIVNDVSGGLADPDMRVAVAESGADYAIGHWRGFSDDMYAQAEYRRAAREVAGELQERIGEAAASGIAPSRLIVDPGIGFAKAGEQNWDVLRGLDEIVALGPRVLIGTSRKRFLAETLRQSAGDASADAAVSEARRDLATAVTSALAARAGVWAVRVHDVAATRDALAITHAWDGR</sequence>
<dbReference type="GO" id="GO:0046656">
    <property type="term" value="P:folic acid biosynthetic process"/>
    <property type="evidence" value="ECO:0007669"/>
    <property type="project" value="UniProtKB-KW"/>
</dbReference>
<dbReference type="EC" id="2.5.1.15" evidence="5 10"/>
<protein>
    <recommendedName>
        <fullName evidence="5 10">Dihydropteroate synthase</fullName>
        <shortName evidence="10">DHPS</shortName>
        <ecNumber evidence="5 10">2.5.1.15</ecNumber>
    </recommendedName>
    <alternativeName>
        <fullName evidence="10">Dihydropteroate pyrophosphorylase</fullName>
    </alternativeName>
</protein>
<dbReference type="InterPro" id="IPR011005">
    <property type="entry name" value="Dihydropteroate_synth-like_sf"/>
</dbReference>
<dbReference type="PROSITE" id="PS00793">
    <property type="entry name" value="DHPS_2"/>
    <property type="match status" value="1"/>
</dbReference>
<evidence type="ECO:0000256" key="5">
    <source>
        <dbReference type="ARBA" id="ARBA00012458"/>
    </source>
</evidence>
<keyword evidence="8 10" id="KW-0460">Magnesium</keyword>